<comment type="similarity">
    <text evidence="1">Belongs to the DsrF/TusC family.</text>
</comment>
<evidence type="ECO:0000313" key="3">
    <source>
        <dbReference type="Proteomes" id="UP000280792"/>
    </source>
</evidence>
<dbReference type="Pfam" id="PF02635">
    <property type="entry name" value="DsrE"/>
    <property type="match status" value="1"/>
</dbReference>
<dbReference type="InterPro" id="IPR003787">
    <property type="entry name" value="Sulphur_relay_DsrE/F-like"/>
</dbReference>
<reference evidence="2 3" key="1">
    <citation type="submission" date="2018-08" db="EMBL/GenBank/DDBJ databases">
        <authorList>
            <person name="Khan S.A."/>
        </authorList>
    </citation>
    <scope>NUCLEOTIDE SEQUENCE [LARGE SCALE GENOMIC DNA]</scope>
    <source>
        <strain evidence="2 3">GTF-13</strain>
    </source>
</reference>
<dbReference type="AlphaFoldDB" id="A0A3P3VPR9"/>
<dbReference type="Proteomes" id="UP000280792">
    <property type="component" value="Unassembled WGS sequence"/>
</dbReference>
<reference evidence="2 3" key="2">
    <citation type="submission" date="2018-12" db="EMBL/GenBank/DDBJ databases">
        <title>Simiduia agarivorans gen. nov., sp. nov., a marine, agarolytic bacterium isolated from shallow coastal water from Keelung, Taiwan.</title>
        <authorList>
            <person name="Shieh W.Y."/>
        </authorList>
    </citation>
    <scope>NUCLEOTIDE SEQUENCE [LARGE SCALE GENOMIC DNA]</scope>
    <source>
        <strain evidence="2 3">GTF-13</strain>
    </source>
</reference>
<dbReference type="RefSeq" id="WP_125015210.1">
    <property type="nucleotide sequence ID" value="NZ_QWEZ01000001.1"/>
</dbReference>
<dbReference type="Gene3D" id="3.40.1260.10">
    <property type="entry name" value="DsrEFH-like"/>
    <property type="match status" value="1"/>
</dbReference>
<sequence>MARSLCILTSKAPYGGLAAKEALDAALIGAAFDLQVSILFDGDGVYQLLGQQNPAALGQKTFSAPLPALELYGIERLLASRDALESRGITREQLCIEVELLSSEALAQHLNDTDIVLGF</sequence>
<organism evidence="2 3">
    <name type="scientific">Aestuariirhabdus litorea</name>
    <dbReference type="NCBI Taxonomy" id="2528527"/>
    <lineage>
        <taxon>Bacteria</taxon>
        <taxon>Pseudomonadati</taxon>
        <taxon>Pseudomonadota</taxon>
        <taxon>Gammaproteobacteria</taxon>
        <taxon>Oceanospirillales</taxon>
        <taxon>Aestuariirhabdaceae</taxon>
        <taxon>Aestuariirhabdus</taxon>
    </lineage>
</organism>
<keyword evidence="3" id="KW-1185">Reference proteome</keyword>
<gene>
    <name evidence="2" type="primary">tusC</name>
    <name evidence="2" type="ORF">D0544_06690</name>
</gene>
<dbReference type="PANTHER" id="PTHR38780:SF1">
    <property type="entry name" value="PROTEIN TUSC"/>
    <property type="match status" value="1"/>
</dbReference>
<dbReference type="PANTHER" id="PTHR38780">
    <property type="entry name" value="PROTEIN TUSC"/>
    <property type="match status" value="1"/>
</dbReference>
<dbReference type="EMBL" id="QWEZ01000001">
    <property type="protein sequence ID" value="RRJ84781.1"/>
    <property type="molecule type" value="Genomic_DNA"/>
</dbReference>
<proteinExistence type="inferred from homology"/>
<dbReference type="InterPro" id="IPR017462">
    <property type="entry name" value="Sulphur_relay_TusC/DsrF"/>
</dbReference>
<name>A0A3P3VPR9_9GAMM</name>
<dbReference type="GO" id="GO:0016740">
    <property type="term" value="F:transferase activity"/>
    <property type="evidence" value="ECO:0007669"/>
    <property type="project" value="UniProtKB-KW"/>
</dbReference>
<dbReference type="SUPFAM" id="SSF75169">
    <property type="entry name" value="DsrEFH-like"/>
    <property type="match status" value="1"/>
</dbReference>
<accession>A0A3P3VPR9</accession>
<evidence type="ECO:0000313" key="2">
    <source>
        <dbReference type="EMBL" id="RRJ84781.1"/>
    </source>
</evidence>
<dbReference type="InterPro" id="IPR027396">
    <property type="entry name" value="DsrEFH-like"/>
</dbReference>
<protein>
    <submittedName>
        <fullName evidence="2">Sulfurtransferase complex subunit TusC</fullName>
    </submittedName>
</protein>
<dbReference type="NCBIfam" id="TIGR03010">
    <property type="entry name" value="sulf_tusC_dsrF"/>
    <property type="match status" value="1"/>
</dbReference>
<comment type="caution">
    <text evidence="2">The sequence shown here is derived from an EMBL/GenBank/DDBJ whole genome shotgun (WGS) entry which is preliminary data.</text>
</comment>
<keyword evidence="2" id="KW-0808">Transferase</keyword>
<evidence type="ECO:0000256" key="1">
    <source>
        <dbReference type="ARBA" id="ARBA00005996"/>
    </source>
</evidence>
<dbReference type="NCBIfam" id="NF001238">
    <property type="entry name" value="PRK00211.1"/>
    <property type="match status" value="1"/>
</dbReference>